<reference evidence="2" key="1">
    <citation type="journal article" date="2012" name="Nature">
        <title>The oyster genome reveals stress adaptation and complexity of shell formation.</title>
        <authorList>
            <person name="Zhang G."/>
            <person name="Fang X."/>
            <person name="Guo X."/>
            <person name="Li L."/>
            <person name="Luo R."/>
            <person name="Xu F."/>
            <person name="Yang P."/>
            <person name="Zhang L."/>
            <person name="Wang X."/>
            <person name="Qi H."/>
            <person name="Xiong Z."/>
            <person name="Que H."/>
            <person name="Xie Y."/>
            <person name="Holland P.W."/>
            <person name="Paps J."/>
            <person name="Zhu Y."/>
            <person name="Wu F."/>
            <person name="Chen Y."/>
            <person name="Wang J."/>
            <person name="Peng C."/>
            <person name="Meng J."/>
            <person name="Yang L."/>
            <person name="Liu J."/>
            <person name="Wen B."/>
            <person name="Zhang N."/>
            <person name="Huang Z."/>
            <person name="Zhu Q."/>
            <person name="Feng Y."/>
            <person name="Mount A."/>
            <person name="Hedgecock D."/>
            <person name="Xu Z."/>
            <person name="Liu Y."/>
            <person name="Domazet-Loso T."/>
            <person name="Du Y."/>
            <person name="Sun X."/>
            <person name="Zhang S."/>
            <person name="Liu B."/>
            <person name="Cheng P."/>
            <person name="Jiang X."/>
            <person name="Li J."/>
            <person name="Fan D."/>
            <person name="Wang W."/>
            <person name="Fu W."/>
            <person name="Wang T."/>
            <person name="Wang B."/>
            <person name="Zhang J."/>
            <person name="Peng Z."/>
            <person name="Li Y."/>
            <person name="Li N."/>
            <person name="Wang J."/>
            <person name="Chen M."/>
            <person name="He Y."/>
            <person name="Tan F."/>
            <person name="Song X."/>
            <person name="Zheng Q."/>
            <person name="Huang R."/>
            <person name="Yang H."/>
            <person name="Du X."/>
            <person name="Chen L."/>
            <person name="Yang M."/>
            <person name="Gaffney P.M."/>
            <person name="Wang S."/>
            <person name="Luo L."/>
            <person name="She Z."/>
            <person name="Ming Y."/>
            <person name="Huang W."/>
            <person name="Zhang S."/>
            <person name="Huang B."/>
            <person name="Zhang Y."/>
            <person name="Qu T."/>
            <person name="Ni P."/>
            <person name="Miao G."/>
            <person name="Wang J."/>
            <person name="Wang Q."/>
            <person name="Steinberg C.E."/>
            <person name="Wang H."/>
            <person name="Li N."/>
            <person name="Qian L."/>
            <person name="Zhang G."/>
            <person name="Li Y."/>
            <person name="Yang H."/>
            <person name="Liu X."/>
            <person name="Wang J."/>
            <person name="Yin Y."/>
            <person name="Wang J."/>
        </authorList>
    </citation>
    <scope>NUCLEOTIDE SEQUENCE [LARGE SCALE GENOMIC DNA]</scope>
    <source>
        <strain evidence="2">05x7-T-G4-1.051#20</strain>
    </source>
</reference>
<feature type="compositionally biased region" description="Basic residues" evidence="1">
    <location>
        <begin position="111"/>
        <end position="120"/>
    </location>
</feature>
<feature type="compositionally biased region" description="Basic residues" evidence="1">
    <location>
        <begin position="177"/>
        <end position="189"/>
    </location>
</feature>
<dbReference type="AlphaFoldDB" id="K1Q7Q9"/>
<feature type="compositionally biased region" description="Basic and acidic residues" evidence="1">
    <location>
        <begin position="223"/>
        <end position="239"/>
    </location>
</feature>
<dbReference type="EMBL" id="JH818507">
    <property type="protein sequence ID" value="EKC29953.1"/>
    <property type="molecule type" value="Genomic_DNA"/>
</dbReference>
<gene>
    <name evidence="2" type="ORF">CGI_10015372</name>
</gene>
<evidence type="ECO:0000256" key="1">
    <source>
        <dbReference type="SAM" id="MobiDB-lite"/>
    </source>
</evidence>
<feature type="compositionally biased region" description="Basic and acidic residues" evidence="1">
    <location>
        <begin position="161"/>
        <end position="171"/>
    </location>
</feature>
<feature type="compositionally biased region" description="Acidic residues" evidence="1">
    <location>
        <begin position="213"/>
        <end position="222"/>
    </location>
</feature>
<sequence>MDESAVTDLAKDELHQRLRELVVPQRPPTLDQLREQVILAEVAVDVKGSTSNPISSADSQTKSMDSKLVAIQTAIMNIMPASANQHRQNEEVHAVYSPRSQHQRTSNNQFPRRRGHHRNSRLSLDSRLRMGIVDEKVTEENEESSNKAAASKEVIEEDEKGDNKGNEEHSNKAAASKNKKIIISLKRHKRADEKVTEENEEYSNKAAASKVIEEDEKDDNIDNEEHSNSKQGLKDHDIFEQAQKSITEENEEYSNKAAASKEVIEEDEQGDN</sequence>
<protein>
    <submittedName>
        <fullName evidence="2">Uncharacterized protein</fullName>
    </submittedName>
</protein>
<name>K1Q7Q9_MAGGI</name>
<proteinExistence type="predicted"/>
<accession>K1Q7Q9</accession>
<feature type="compositionally biased region" description="Polar residues" evidence="1">
    <location>
        <begin position="98"/>
        <end position="110"/>
    </location>
</feature>
<feature type="region of interest" description="Disordered" evidence="1">
    <location>
        <begin position="83"/>
        <end position="272"/>
    </location>
</feature>
<dbReference type="InParanoid" id="K1Q7Q9"/>
<evidence type="ECO:0000313" key="2">
    <source>
        <dbReference type="EMBL" id="EKC29953.1"/>
    </source>
</evidence>
<dbReference type="HOGENOM" id="CLU_1023955_0_0_1"/>
<feature type="compositionally biased region" description="Basic and acidic residues" evidence="1">
    <location>
        <begin position="124"/>
        <end position="139"/>
    </location>
</feature>
<organism evidence="2">
    <name type="scientific">Magallana gigas</name>
    <name type="common">Pacific oyster</name>
    <name type="synonym">Crassostrea gigas</name>
    <dbReference type="NCBI Taxonomy" id="29159"/>
    <lineage>
        <taxon>Eukaryota</taxon>
        <taxon>Metazoa</taxon>
        <taxon>Spiralia</taxon>
        <taxon>Lophotrochozoa</taxon>
        <taxon>Mollusca</taxon>
        <taxon>Bivalvia</taxon>
        <taxon>Autobranchia</taxon>
        <taxon>Pteriomorphia</taxon>
        <taxon>Ostreida</taxon>
        <taxon>Ostreoidea</taxon>
        <taxon>Ostreidae</taxon>
        <taxon>Magallana</taxon>
    </lineage>
</organism>